<protein>
    <submittedName>
        <fullName evidence="2">Uncharacterized protein</fullName>
    </submittedName>
</protein>
<dbReference type="EMBL" id="JBBNAF010000001">
    <property type="protein sequence ID" value="KAK9169329.1"/>
    <property type="molecule type" value="Genomic_DNA"/>
</dbReference>
<gene>
    <name evidence="2" type="ORF">Syun_001469</name>
</gene>
<organism evidence="2 3">
    <name type="scientific">Stephania yunnanensis</name>
    <dbReference type="NCBI Taxonomy" id="152371"/>
    <lineage>
        <taxon>Eukaryota</taxon>
        <taxon>Viridiplantae</taxon>
        <taxon>Streptophyta</taxon>
        <taxon>Embryophyta</taxon>
        <taxon>Tracheophyta</taxon>
        <taxon>Spermatophyta</taxon>
        <taxon>Magnoliopsida</taxon>
        <taxon>Ranunculales</taxon>
        <taxon>Menispermaceae</taxon>
        <taxon>Menispermoideae</taxon>
        <taxon>Cissampelideae</taxon>
        <taxon>Stephania</taxon>
    </lineage>
</organism>
<comment type="caution">
    <text evidence="2">The sequence shown here is derived from an EMBL/GenBank/DDBJ whole genome shotgun (WGS) entry which is preliminary data.</text>
</comment>
<evidence type="ECO:0000313" key="2">
    <source>
        <dbReference type="EMBL" id="KAK9169329.1"/>
    </source>
</evidence>
<dbReference type="AlphaFoldDB" id="A0AAP0Q7T0"/>
<evidence type="ECO:0000256" key="1">
    <source>
        <dbReference type="SAM" id="MobiDB-lite"/>
    </source>
</evidence>
<feature type="region of interest" description="Disordered" evidence="1">
    <location>
        <begin position="63"/>
        <end position="91"/>
    </location>
</feature>
<dbReference type="InterPro" id="IPR029063">
    <property type="entry name" value="SAM-dependent_MTases_sf"/>
</dbReference>
<keyword evidence="3" id="KW-1185">Reference proteome</keyword>
<dbReference type="Proteomes" id="UP001420932">
    <property type="component" value="Unassembled WGS sequence"/>
</dbReference>
<dbReference type="Gene3D" id="3.40.50.150">
    <property type="entry name" value="Vaccinia Virus protein VP39"/>
    <property type="match status" value="1"/>
</dbReference>
<evidence type="ECO:0000313" key="3">
    <source>
        <dbReference type="Proteomes" id="UP001420932"/>
    </source>
</evidence>
<name>A0AAP0Q7T0_9MAGN</name>
<reference evidence="2 3" key="1">
    <citation type="submission" date="2024-01" db="EMBL/GenBank/DDBJ databases">
        <title>Genome assemblies of Stephania.</title>
        <authorList>
            <person name="Yang L."/>
        </authorList>
    </citation>
    <scope>NUCLEOTIDE SEQUENCE [LARGE SCALE GENOMIC DNA]</scope>
    <source>
        <strain evidence="2">YNDBR</strain>
        <tissue evidence="2">Leaf</tissue>
    </source>
</reference>
<sequence length="91" mass="10274">MPEFGHARMGMAMTMMIAGGKEMTKKEFEILIYEAGVRRVGVVRSPEPSGTESDRREWWRGVVGGSDRRSRKETETAAERLVRGSKRGEKT</sequence>
<accession>A0AAP0Q7T0</accession>
<proteinExistence type="predicted"/>
<feature type="compositionally biased region" description="Basic and acidic residues" evidence="1">
    <location>
        <begin position="66"/>
        <end position="91"/>
    </location>
</feature>